<feature type="region of interest" description="Disordered" evidence="1">
    <location>
        <begin position="1"/>
        <end position="37"/>
    </location>
</feature>
<evidence type="ECO:0000256" key="1">
    <source>
        <dbReference type="SAM" id="MobiDB-lite"/>
    </source>
</evidence>
<evidence type="ECO:0000313" key="2">
    <source>
        <dbReference type="EMBL" id="MFC3688162.1"/>
    </source>
</evidence>
<organism evidence="2 3">
    <name type="scientific">Aquipuribacter hungaricus</name>
    <dbReference type="NCBI Taxonomy" id="545624"/>
    <lineage>
        <taxon>Bacteria</taxon>
        <taxon>Bacillati</taxon>
        <taxon>Actinomycetota</taxon>
        <taxon>Actinomycetes</taxon>
        <taxon>Micrococcales</taxon>
        <taxon>Intrasporangiaceae</taxon>
        <taxon>Aquipuribacter</taxon>
    </lineage>
</organism>
<proteinExistence type="predicted"/>
<dbReference type="RefSeq" id="WP_340292783.1">
    <property type="nucleotide sequence ID" value="NZ_JBBEOI010000083.1"/>
</dbReference>
<feature type="compositionally biased region" description="Polar residues" evidence="1">
    <location>
        <begin position="1"/>
        <end position="11"/>
    </location>
</feature>
<gene>
    <name evidence="2" type="ORF">ACFOLH_07390</name>
</gene>
<name>A0ABV7WH16_9MICO</name>
<dbReference type="EMBL" id="JBHRWW010000004">
    <property type="protein sequence ID" value="MFC3688162.1"/>
    <property type="molecule type" value="Genomic_DNA"/>
</dbReference>
<evidence type="ECO:0008006" key="4">
    <source>
        <dbReference type="Google" id="ProtNLM"/>
    </source>
</evidence>
<dbReference type="Proteomes" id="UP001595685">
    <property type="component" value="Unassembled WGS sequence"/>
</dbReference>
<comment type="caution">
    <text evidence="2">The sequence shown here is derived from an EMBL/GenBank/DDBJ whole genome shotgun (WGS) entry which is preliminary data.</text>
</comment>
<protein>
    <recommendedName>
        <fullName evidence="4">ATP/GTP-binding protein</fullName>
    </recommendedName>
</protein>
<evidence type="ECO:0000313" key="3">
    <source>
        <dbReference type="Proteomes" id="UP001595685"/>
    </source>
</evidence>
<keyword evidence="3" id="KW-1185">Reference proteome</keyword>
<sequence length="106" mass="11861">MAPRSRPSSRGLSKWQRAGAQERPLRLVGTPDTTEHHADGDWVVRRISGATSTKDYVCPGCTSRIRPATPHVVAWPAERPLLGGEAADARRHWHTACWERRSRTGR</sequence>
<reference evidence="3" key="1">
    <citation type="journal article" date="2019" name="Int. J. Syst. Evol. Microbiol.">
        <title>The Global Catalogue of Microorganisms (GCM) 10K type strain sequencing project: providing services to taxonomists for standard genome sequencing and annotation.</title>
        <authorList>
            <consortium name="The Broad Institute Genomics Platform"/>
            <consortium name="The Broad Institute Genome Sequencing Center for Infectious Disease"/>
            <person name="Wu L."/>
            <person name="Ma J."/>
        </authorList>
    </citation>
    <scope>NUCLEOTIDE SEQUENCE [LARGE SCALE GENOMIC DNA]</scope>
    <source>
        <strain evidence="3">NCAIM B.02333</strain>
    </source>
</reference>
<accession>A0ABV7WH16</accession>